<dbReference type="EMBL" id="PVZF01000035">
    <property type="protein sequence ID" value="PRY06098.1"/>
    <property type="molecule type" value="Genomic_DNA"/>
</dbReference>
<sequence>MSVFRLELRARYVGGTLGLHTARGDRVMTVPLDRLDPVDALDLMEMGFGDPGRIEGLPLDALDEALDREGWTRITDWAVDGAGTTWSTVERS</sequence>
<evidence type="ECO:0000313" key="1">
    <source>
        <dbReference type="EMBL" id="PRY06098.1"/>
    </source>
</evidence>
<dbReference type="RefSeq" id="WP_106215704.1">
    <property type="nucleotide sequence ID" value="NZ_PVZF01000035.1"/>
</dbReference>
<gene>
    <name evidence="1" type="ORF">CLV37_13513</name>
</gene>
<organism evidence="1 2">
    <name type="scientific">Kineococcus rhizosphaerae</name>
    <dbReference type="NCBI Taxonomy" id="559628"/>
    <lineage>
        <taxon>Bacteria</taxon>
        <taxon>Bacillati</taxon>
        <taxon>Actinomycetota</taxon>
        <taxon>Actinomycetes</taxon>
        <taxon>Kineosporiales</taxon>
        <taxon>Kineosporiaceae</taxon>
        <taxon>Kineococcus</taxon>
    </lineage>
</organism>
<comment type="caution">
    <text evidence="1">The sequence shown here is derived from an EMBL/GenBank/DDBJ whole genome shotgun (WGS) entry which is preliminary data.</text>
</comment>
<dbReference type="Proteomes" id="UP000238083">
    <property type="component" value="Unassembled WGS sequence"/>
</dbReference>
<dbReference type="AlphaFoldDB" id="A0A2T0QNE1"/>
<reference evidence="1 2" key="1">
    <citation type="submission" date="2018-03" db="EMBL/GenBank/DDBJ databases">
        <title>Genomic Encyclopedia of Archaeal and Bacterial Type Strains, Phase II (KMG-II): from individual species to whole genera.</title>
        <authorList>
            <person name="Goeker M."/>
        </authorList>
    </citation>
    <scope>NUCLEOTIDE SEQUENCE [LARGE SCALE GENOMIC DNA]</scope>
    <source>
        <strain evidence="1 2">DSM 19711</strain>
    </source>
</reference>
<evidence type="ECO:0000313" key="2">
    <source>
        <dbReference type="Proteomes" id="UP000238083"/>
    </source>
</evidence>
<accession>A0A2T0QNE1</accession>
<protein>
    <submittedName>
        <fullName evidence="1">Uncharacterized protein</fullName>
    </submittedName>
</protein>
<keyword evidence="2" id="KW-1185">Reference proteome</keyword>
<proteinExistence type="predicted"/>
<name>A0A2T0QNE1_9ACTN</name>